<feature type="transmembrane region" description="Helical" evidence="1">
    <location>
        <begin position="32"/>
        <end position="50"/>
    </location>
</feature>
<keyword evidence="1" id="KW-0472">Membrane</keyword>
<name>A0A7S1XP17_9STRA</name>
<dbReference type="InterPro" id="IPR021467">
    <property type="entry name" value="DUF3119"/>
</dbReference>
<dbReference type="AlphaFoldDB" id="A0A7S1XP17"/>
<dbReference type="EMBL" id="HBGJ01013008">
    <property type="protein sequence ID" value="CAD9249864.1"/>
    <property type="molecule type" value="Transcribed_RNA"/>
</dbReference>
<gene>
    <name evidence="2" type="ORF">PPAR1163_LOCUS8225</name>
</gene>
<protein>
    <submittedName>
        <fullName evidence="2">Uncharacterized protein</fullName>
    </submittedName>
</protein>
<evidence type="ECO:0000256" key="1">
    <source>
        <dbReference type="SAM" id="Phobius"/>
    </source>
</evidence>
<accession>A0A7S1XP17</accession>
<reference evidence="2" key="1">
    <citation type="submission" date="2021-01" db="EMBL/GenBank/DDBJ databases">
        <authorList>
            <person name="Corre E."/>
            <person name="Pelletier E."/>
            <person name="Niang G."/>
            <person name="Scheremetjew M."/>
            <person name="Finn R."/>
            <person name="Kale V."/>
            <person name="Holt S."/>
            <person name="Cochrane G."/>
            <person name="Meng A."/>
            <person name="Brown T."/>
            <person name="Cohen L."/>
        </authorList>
    </citation>
    <scope>NUCLEOTIDE SEQUENCE</scope>
    <source>
        <strain evidence="2">CCMP2877</strain>
    </source>
</reference>
<evidence type="ECO:0000313" key="2">
    <source>
        <dbReference type="EMBL" id="CAD9249864.1"/>
    </source>
</evidence>
<dbReference type="PANTHER" id="PTHR35550:SF2">
    <property type="entry name" value="OS05G0401200 PROTEIN"/>
    <property type="match status" value="1"/>
</dbReference>
<organism evidence="2">
    <name type="scientific">Phaeomonas parva</name>
    <dbReference type="NCBI Taxonomy" id="124430"/>
    <lineage>
        <taxon>Eukaryota</taxon>
        <taxon>Sar</taxon>
        <taxon>Stramenopiles</taxon>
        <taxon>Ochrophyta</taxon>
        <taxon>Pinguiophyceae</taxon>
        <taxon>Pinguiochrysidales</taxon>
        <taxon>Pinguiochrysidaceae</taxon>
        <taxon>Phaeomonas</taxon>
    </lineage>
</organism>
<keyword evidence="1" id="KW-0812">Transmembrane</keyword>
<dbReference type="Pfam" id="PF11317">
    <property type="entry name" value="DUF3119"/>
    <property type="match status" value="1"/>
</dbReference>
<proteinExistence type="predicted"/>
<sequence>MAVSLPPGAKVITPDWRLALSTAGAGLLNLQVGFWPVALVHFAVAGLFAVQTQRVRFLLDEDSFEVVLNAGEGEVEKGGENIVVGGENRWKYSTFTNWKFFPSESVPILVYFKETQTKPDGQIHFFPVLCNGQELLETMVAKDIPRLPEEEA</sequence>
<keyword evidence="1" id="KW-1133">Transmembrane helix</keyword>
<dbReference type="PANTHER" id="PTHR35550">
    <property type="match status" value="1"/>
</dbReference>